<evidence type="ECO:0000313" key="4">
    <source>
        <dbReference type="EnsemblMetazoa" id="PHUM615980-PA"/>
    </source>
</evidence>
<dbReference type="CTD" id="8239822"/>
<proteinExistence type="predicted"/>
<dbReference type="Proteomes" id="UP000009046">
    <property type="component" value="Unassembled WGS sequence"/>
</dbReference>
<dbReference type="EnsemblMetazoa" id="PHUM615980-RA">
    <property type="protein sequence ID" value="PHUM615980-PA"/>
    <property type="gene ID" value="PHUM615980"/>
</dbReference>
<reference evidence="3" key="2">
    <citation type="submission" date="2007-04" db="EMBL/GenBank/DDBJ databases">
        <title>The genome of the human body louse.</title>
        <authorList>
            <consortium name="The Human Body Louse Genome Consortium"/>
            <person name="Kirkness E."/>
            <person name="Walenz B."/>
            <person name="Hass B."/>
            <person name="Bruggner R."/>
            <person name="Strausberg R."/>
        </authorList>
    </citation>
    <scope>NUCLEOTIDE SEQUENCE</scope>
    <source>
        <strain evidence="3">USDA</strain>
    </source>
</reference>
<keyword evidence="5" id="KW-1185">Reference proteome</keyword>
<reference evidence="3" key="1">
    <citation type="submission" date="2007-04" db="EMBL/GenBank/DDBJ databases">
        <title>Annotation of Pediculus humanus corporis strain USDA.</title>
        <authorList>
            <person name="Kirkness E."/>
            <person name="Hannick L."/>
            <person name="Hass B."/>
            <person name="Bruggner R."/>
            <person name="Lawson D."/>
            <person name="Bidwell S."/>
            <person name="Joardar V."/>
            <person name="Caler E."/>
            <person name="Walenz B."/>
            <person name="Inman J."/>
            <person name="Schobel S."/>
            <person name="Galinsky K."/>
            <person name="Amedeo P."/>
            <person name="Strausberg R."/>
        </authorList>
    </citation>
    <scope>NUCLEOTIDE SEQUENCE</scope>
    <source>
        <strain evidence="3">USDA</strain>
    </source>
</reference>
<dbReference type="EMBL" id="AAZO01007532">
    <property type="status" value="NOT_ANNOTATED_CDS"/>
    <property type="molecule type" value="Genomic_DNA"/>
</dbReference>
<dbReference type="InParanoid" id="E0W467"/>
<dbReference type="VEuPathDB" id="VectorBase:PHUM615980"/>
<evidence type="ECO:0000313" key="5">
    <source>
        <dbReference type="Proteomes" id="UP000009046"/>
    </source>
</evidence>
<evidence type="ECO:0000256" key="1">
    <source>
        <dbReference type="SAM" id="MobiDB-lite"/>
    </source>
</evidence>
<evidence type="ECO:0000313" key="3">
    <source>
        <dbReference type="EMBL" id="EEB20423.1"/>
    </source>
</evidence>
<feature type="chain" id="PRO_5014570315" evidence="2">
    <location>
        <begin position="23"/>
        <end position="878"/>
    </location>
</feature>
<name>E0W467_PEDHC</name>
<evidence type="ECO:0000256" key="2">
    <source>
        <dbReference type="SAM" id="SignalP"/>
    </source>
</evidence>
<dbReference type="HOGENOM" id="CLU_007661_0_0_1"/>
<feature type="signal peptide" evidence="2">
    <location>
        <begin position="1"/>
        <end position="22"/>
    </location>
</feature>
<reference evidence="4" key="3">
    <citation type="submission" date="2021-02" db="UniProtKB">
        <authorList>
            <consortium name="EnsemblMetazoa"/>
        </authorList>
    </citation>
    <scope>IDENTIFICATION</scope>
    <source>
        <strain evidence="4">USDA</strain>
    </source>
</reference>
<dbReference type="FunCoup" id="E0W467">
    <property type="interactions" value="5"/>
</dbReference>
<dbReference type="OMA" id="ENTVCGQ"/>
<feature type="region of interest" description="Disordered" evidence="1">
    <location>
        <begin position="192"/>
        <end position="211"/>
    </location>
</feature>
<dbReference type="EMBL" id="DS235886">
    <property type="protein sequence ID" value="EEB20423.1"/>
    <property type="molecule type" value="Genomic_DNA"/>
</dbReference>
<protein>
    <submittedName>
        <fullName evidence="3 4">Uncharacterized protein</fullName>
    </submittedName>
</protein>
<dbReference type="AlphaFoldDB" id="E0W467"/>
<dbReference type="KEGG" id="phu:Phum_PHUM615980"/>
<sequence length="878" mass="101107">MTFYRWALLINILFFQISGINSETTAYPEIPKHLLECYMNDGIYHRENRFPNSYESFMDLLRKIERNPTSRNVNAREFSLVLLHYLKLDGIQSIQSQGKTPSNILPFAPSGEEYFKHRLTLVGLVPKIDQNYLNVINESLTPKELCNLHFMLSYSIDPYKRENERCSPLHEEIRMKKKYRDPSSDWNPYQFVQNNNNNHHHHRSSIRRKRFDRNKKNDAETFQNLPVPLNNPKVTEKDKFTIGDQELLSTSEDRPRGLQSIVQWQGGGGGRYGGRTYATRINDDSSVYSNLLPGLSLSDCPSVNGIITTPYGSLSIGTVIAGIAAGLNPEDIPLIKLSVNPEEMETPMDRISNIWATSLAGTVADTISSSALLDPDSFQILKGGWNESLVPRWYLLKNNQFKHMTEVGLRGSLDGKNKPDNFIFLFLFNCSRTFWYLPGLFLGVSAKELTNKYSNLKLFELLEIYYEHAWGIIGAKNRVQMRPQYAPDETFRKQVYAMSDNMDRYNNNQGNTELDSIDIVINMVAVIDSSWGYENLMKIFGAMRIDKVAATPYQSNLTIVCGNDGRILTNAENFIDLNSYFTKETLYQNCSRGMNYPLIFDSLEVFYRKLYKNEEVTNKMNTDSQIVIIFPHDTFLSTDNQEFVVFKSMEFQQTFPDVRLVVAANGRTEAFNSLVKNQKNIFAIVPATVDPDMKSVKDLIIGIKQSFQRISKPSCGSYFNDVTNNPNAEVRITKDIYPNKIVYYRLLPQYYFTSRGLVTVSIRSRQRIPLTICHSREIERPTDFRSRGGRGGDDVPRYPDYNSQYMPDYYYGKQTYEEQGPHGQECKTITTEEYKIEMTDPCYYSYTLEECPTLYISIQQPQPQQQPEPIQSLLPNPD</sequence>
<organism>
    <name type="scientific">Pediculus humanus subsp. corporis</name>
    <name type="common">Body louse</name>
    <dbReference type="NCBI Taxonomy" id="121224"/>
    <lineage>
        <taxon>Eukaryota</taxon>
        <taxon>Metazoa</taxon>
        <taxon>Ecdysozoa</taxon>
        <taxon>Arthropoda</taxon>
        <taxon>Hexapoda</taxon>
        <taxon>Insecta</taxon>
        <taxon>Pterygota</taxon>
        <taxon>Neoptera</taxon>
        <taxon>Paraneoptera</taxon>
        <taxon>Psocodea</taxon>
        <taxon>Troctomorpha</taxon>
        <taxon>Phthiraptera</taxon>
        <taxon>Anoplura</taxon>
        <taxon>Pediculidae</taxon>
        <taxon>Pediculus</taxon>
    </lineage>
</organism>
<keyword evidence="2" id="KW-0732">Signal</keyword>
<gene>
    <name evidence="4" type="primary">8239822</name>
    <name evidence="3" type="ORF">Phum_PHUM615980</name>
</gene>
<dbReference type="RefSeq" id="XP_002433161.1">
    <property type="nucleotide sequence ID" value="XM_002433116.1"/>
</dbReference>
<dbReference type="GeneID" id="8239822"/>
<feature type="compositionally biased region" description="Basic residues" evidence="1">
    <location>
        <begin position="198"/>
        <end position="211"/>
    </location>
</feature>
<feature type="region of interest" description="Disordered" evidence="1">
    <location>
        <begin position="859"/>
        <end position="878"/>
    </location>
</feature>
<dbReference type="OrthoDB" id="10256829at2759"/>
<dbReference type="eggNOG" id="ENOG502RV6H">
    <property type="taxonomic scope" value="Eukaryota"/>
</dbReference>
<accession>E0W467</accession>